<gene>
    <name evidence="2" type="ORF">CH063_11879</name>
</gene>
<sequence length="67" mass="7237">MPRDNWSSPTSSVKSFGTALPKQVPIDANPDYEAFKRQADLNRGIGFSLSSSHMSLNAAPQTPPTAF</sequence>
<dbReference type="HOGENOM" id="CLU_2819426_0_0_1"/>
<proteinExistence type="predicted"/>
<dbReference type="EMBL" id="CACQ02004844">
    <property type="protein sequence ID" value="CCF41666.1"/>
    <property type="molecule type" value="Genomic_DNA"/>
</dbReference>
<feature type="compositionally biased region" description="Polar residues" evidence="1">
    <location>
        <begin position="1"/>
        <end position="15"/>
    </location>
</feature>
<dbReference type="Proteomes" id="UP000007174">
    <property type="component" value="Unassembled WGS sequence"/>
</dbReference>
<feature type="region of interest" description="Disordered" evidence="1">
    <location>
        <begin position="1"/>
        <end position="22"/>
    </location>
</feature>
<dbReference type="STRING" id="759273.H1VN62"/>
<evidence type="ECO:0000313" key="3">
    <source>
        <dbReference type="Proteomes" id="UP000007174"/>
    </source>
</evidence>
<evidence type="ECO:0000313" key="2">
    <source>
        <dbReference type="EMBL" id="CCF41666.1"/>
    </source>
</evidence>
<organism evidence="2 3">
    <name type="scientific">Colletotrichum higginsianum (strain IMI 349063)</name>
    <name type="common">Crucifer anthracnose fungus</name>
    <dbReference type="NCBI Taxonomy" id="759273"/>
    <lineage>
        <taxon>Eukaryota</taxon>
        <taxon>Fungi</taxon>
        <taxon>Dikarya</taxon>
        <taxon>Ascomycota</taxon>
        <taxon>Pezizomycotina</taxon>
        <taxon>Sordariomycetes</taxon>
        <taxon>Hypocreomycetidae</taxon>
        <taxon>Glomerellales</taxon>
        <taxon>Glomerellaceae</taxon>
        <taxon>Colletotrichum</taxon>
        <taxon>Colletotrichum destructivum species complex</taxon>
    </lineage>
</organism>
<reference evidence="3" key="1">
    <citation type="journal article" date="2012" name="Nat. Genet.">
        <title>Lifestyle transitions in plant pathogenic Colletotrichum fungi deciphered by genome and transcriptome analyses.</title>
        <authorList>
            <person name="O'Connell R.J."/>
            <person name="Thon M.R."/>
            <person name="Hacquard S."/>
            <person name="Amyotte S.G."/>
            <person name="Kleemann J."/>
            <person name="Torres M.F."/>
            <person name="Damm U."/>
            <person name="Buiate E.A."/>
            <person name="Epstein L."/>
            <person name="Alkan N."/>
            <person name="Altmueller J."/>
            <person name="Alvarado-Balderrama L."/>
            <person name="Bauser C.A."/>
            <person name="Becker C."/>
            <person name="Birren B.W."/>
            <person name="Chen Z."/>
            <person name="Choi J."/>
            <person name="Crouch J.A."/>
            <person name="Duvick J.P."/>
            <person name="Farman M.A."/>
            <person name="Gan P."/>
            <person name="Heiman D."/>
            <person name="Henrissat B."/>
            <person name="Howard R.J."/>
            <person name="Kabbage M."/>
            <person name="Koch C."/>
            <person name="Kracher B."/>
            <person name="Kubo Y."/>
            <person name="Law A.D."/>
            <person name="Lebrun M.-H."/>
            <person name="Lee Y.-H."/>
            <person name="Miyara I."/>
            <person name="Moore N."/>
            <person name="Neumann U."/>
            <person name="Nordstroem K."/>
            <person name="Panaccione D.G."/>
            <person name="Panstruga R."/>
            <person name="Place M."/>
            <person name="Proctor R.H."/>
            <person name="Prusky D."/>
            <person name="Rech G."/>
            <person name="Reinhardt R."/>
            <person name="Rollins J.A."/>
            <person name="Rounsley S."/>
            <person name="Schardl C.L."/>
            <person name="Schwartz D.C."/>
            <person name="Shenoy N."/>
            <person name="Shirasu K."/>
            <person name="Sikhakolli U.R."/>
            <person name="Stueber K."/>
            <person name="Sukno S.A."/>
            <person name="Sweigard J.A."/>
            <person name="Takano Y."/>
            <person name="Takahara H."/>
            <person name="Trail F."/>
            <person name="van der Does H.C."/>
            <person name="Voll L.M."/>
            <person name="Will I."/>
            <person name="Young S."/>
            <person name="Zeng Q."/>
            <person name="Zhang J."/>
            <person name="Zhou S."/>
            <person name="Dickman M.B."/>
            <person name="Schulze-Lefert P."/>
            <person name="Ver Loren van Themaat E."/>
            <person name="Ma L.-J."/>
            <person name="Vaillancourt L.J."/>
        </authorList>
    </citation>
    <scope>NUCLEOTIDE SEQUENCE [LARGE SCALE GENOMIC DNA]</scope>
    <source>
        <strain evidence="3">IMI 349063</strain>
    </source>
</reference>
<evidence type="ECO:0000256" key="1">
    <source>
        <dbReference type="SAM" id="MobiDB-lite"/>
    </source>
</evidence>
<dbReference type="VEuPathDB" id="FungiDB:CH63R_10866"/>
<name>H1VN62_COLHI</name>
<dbReference type="AlphaFoldDB" id="H1VN62"/>
<protein>
    <submittedName>
        <fullName evidence="2">Uncharacterized protein</fullName>
    </submittedName>
</protein>
<feature type="non-terminal residue" evidence="2">
    <location>
        <position position="67"/>
    </location>
</feature>
<accession>H1VN62</accession>